<dbReference type="PROSITE" id="PS00086">
    <property type="entry name" value="CYTOCHROME_P450"/>
    <property type="match status" value="1"/>
</dbReference>
<dbReference type="SUPFAM" id="SSF48264">
    <property type="entry name" value="Cytochrome P450"/>
    <property type="match status" value="1"/>
</dbReference>
<evidence type="ECO:0000256" key="8">
    <source>
        <dbReference type="ARBA" id="ARBA00023004"/>
    </source>
</evidence>
<evidence type="ECO:0000256" key="3">
    <source>
        <dbReference type="ARBA" id="ARBA00022617"/>
    </source>
</evidence>
<comment type="cofactor">
    <cofactor evidence="11">
        <name>heme</name>
        <dbReference type="ChEBI" id="CHEBI:30413"/>
    </cofactor>
</comment>
<evidence type="ECO:0000256" key="5">
    <source>
        <dbReference type="ARBA" id="ARBA00022723"/>
    </source>
</evidence>
<dbReference type="Pfam" id="PF00067">
    <property type="entry name" value="p450"/>
    <property type="match status" value="1"/>
</dbReference>
<evidence type="ECO:0000256" key="2">
    <source>
        <dbReference type="ARBA" id="ARBA00010617"/>
    </source>
</evidence>
<dbReference type="PRINTS" id="PR00463">
    <property type="entry name" value="EP450I"/>
</dbReference>
<dbReference type="GO" id="GO:0004497">
    <property type="term" value="F:monooxygenase activity"/>
    <property type="evidence" value="ECO:0007669"/>
    <property type="project" value="UniProtKB-KW"/>
</dbReference>
<evidence type="ECO:0000256" key="10">
    <source>
        <dbReference type="ARBA" id="ARBA00023136"/>
    </source>
</evidence>
<dbReference type="InterPro" id="IPR036396">
    <property type="entry name" value="Cyt_P450_sf"/>
</dbReference>
<dbReference type="InterPro" id="IPR017972">
    <property type="entry name" value="Cyt_P450_CS"/>
</dbReference>
<dbReference type="GO" id="GO:0020037">
    <property type="term" value="F:heme binding"/>
    <property type="evidence" value="ECO:0007669"/>
    <property type="project" value="InterPro"/>
</dbReference>
<evidence type="ECO:0000256" key="7">
    <source>
        <dbReference type="ARBA" id="ARBA00023002"/>
    </source>
</evidence>
<dbReference type="GO" id="GO:0016705">
    <property type="term" value="F:oxidoreductase activity, acting on paired donors, with incorporation or reduction of molecular oxygen"/>
    <property type="evidence" value="ECO:0007669"/>
    <property type="project" value="InterPro"/>
</dbReference>
<dbReference type="InterPro" id="IPR002401">
    <property type="entry name" value="Cyt_P450_E_grp-I"/>
</dbReference>
<reference evidence="14" key="1">
    <citation type="submission" date="2023-03" db="EMBL/GenBank/DDBJ databases">
        <authorList>
            <person name="Julca I."/>
        </authorList>
    </citation>
    <scope>NUCLEOTIDE SEQUENCE</scope>
</reference>
<dbReference type="GO" id="GO:0005506">
    <property type="term" value="F:iron ion binding"/>
    <property type="evidence" value="ECO:0007669"/>
    <property type="project" value="InterPro"/>
</dbReference>
<evidence type="ECO:0000256" key="1">
    <source>
        <dbReference type="ARBA" id="ARBA00004370"/>
    </source>
</evidence>
<keyword evidence="7 12" id="KW-0560">Oxidoreductase</keyword>
<evidence type="ECO:0000313" key="15">
    <source>
        <dbReference type="Proteomes" id="UP001161247"/>
    </source>
</evidence>
<feature type="binding site" description="axial binding residue" evidence="11">
    <location>
        <position position="473"/>
    </location>
    <ligand>
        <name>heme</name>
        <dbReference type="ChEBI" id="CHEBI:30413"/>
    </ligand>
    <ligandPart>
        <name>Fe</name>
        <dbReference type="ChEBI" id="CHEBI:18248"/>
    </ligandPart>
</feature>
<evidence type="ECO:0000313" key="14">
    <source>
        <dbReference type="EMBL" id="CAI9108314.1"/>
    </source>
</evidence>
<dbReference type="PANTHER" id="PTHR24282:SF273">
    <property type="entry name" value="CYTOCHROME P450 CYP72A219-LIKE"/>
    <property type="match status" value="1"/>
</dbReference>
<comment type="subcellular location">
    <subcellularLocation>
        <location evidence="1">Membrane</location>
    </subcellularLocation>
</comment>
<dbReference type="PANTHER" id="PTHR24282">
    <property type="entry name" value="CYTOCHROME P450 FAMILY MEMBER"/>
    <property type="match status" value="1"/>
</dbReference>
<keyword evidence="8 11" id="KW-0408">Iron</keyword>
<accession>A0AAV1DK91</accession>
<proteinExistence type="inferred from homology"/>
<gene>
    <name evidence="14" type="ORF">OLC1_LOCUS16420</name>
</gene>
<organism evidence="14 15">
    <name type="scientific">Oldenlandia corymbosa var. corymbosa</name>
    <dbReference type="NCBI Taxonomy" id="529605"/>
    <lineage>
        <taxon>Eukaryota</taxon>
        <taxon>Viridiplantae</taxon>
        <taxon>Streptophyta</taxon>
        <taxon>Embryophyta</taxon>
        <taxon>Tracheophyta</taxon>
        <taxon>Spermatophyta</taxon>
        <taxon>Magnoliopsida</taxon>
        <taxon>eudicotyledons</taxon>
        <taxon>Gunneridae</taxon>
        <taxon>Pentapetalae</taxon>
        <taxon>asterids</taxon>
        <taxon>lamiids</taxon>
        <taxon>Gentianales</taxon>
        <taxon>Rubiaceae</taxon>
        <taxon>Rubioideae</taxon>
        <taxon>Spermacoceae</taxon>
        <taxon>Hedyotis-Oldenlandia complex</taxon>
        <taxon>Oldenlandia</taxon>
    </lineage>
</organism>
<evidence type="ECO:0000256" key="6">
    <source>
        <dbReference type="ARBA" id="ARBA00022989"/>
    </source>
</evidence>
<protein>
    <submittedName>
        <fullName evidence="14">OLC1v1007885C2</fullName>
    </submittedName>
</protein>
<evidence type="ECO:0000256" key="4">
    <source>
        <dbReference type="ARBA" id="ARBA00022692"/>
    </source>
</evidence>
<evidence type="ECO:0000256" key="11">
    <source>
        <dbReference type="PIRSR" id="PIRSR602401-1"/>
    </source>
</evidence>
<dbReference type="InterPro" id="IPR050665">
    <property type="entry name" value="Cytochrome_P450_Monooxygen"/>
</dbReference>
<keyword evidence="15" id="KW-1185">Reference proteome</keyword>
<dbReference type="PRINTS" id="PR00385">
    <property type="entry name" value="P450"/>
</dbReference>
<dbReference type="AlphaFoldDB" id="A0AAV1DK91"/>
<keyword evidence="5 11" id="KW-0479">Metal-binding</keyword>
<keyword evidence="4 13" id="KW-0812">Transmembrane</keyword>
<sequence length="526" mass="60827">MYLFHNTIITFTISFVLVAFLVCVWRALDFLLLKPRKIEKQLRAQGLVGNPYRPVFGDLKQYIKMKNEANSRPMINLSDDILPRVSPFFLKTVKKYGTSSFVWFGPLPLVIIKDPKLMKEILQNHNLFHKALSPDSLDLMLAQGLFTAEGDRWAKHRKLINPAFHLEKIKLMLPAFRLCTMQMLAQWERSHSIGESCNIDVWPFLETLTSDAISRTAFGSNYEEGKQIFELQREQANHIMAVFQSLNFPGMRFLPTRRNRRMKEIEQLVDLKVRNIIEKRIKGRKLGEGNKDDLLSILVESNAREIAQHEGNQDFGLSIEDVIQECKLFYFAGQETLTTLLTWTLILLSKHQDWQTRARDEVLQVFGKEEIDFHGLSQLKVLTMIFNEVLRLYTPGPVMMRRTHKEVKLGEFKFPAGVYFALHVLMSHRDSEMWGDDANEFKPERFREGISNATTNDQGQAAFLPFSWGPRICIGQNYAMVQAKLAMAMILQRFAFQLSPSYTHAPHIVMVILKPQHGANIILQRL</sequence>
<dbReference type="EMBL" id="OX459123">
    <property type="protein sequence ID" value="CAI9108314.1"/>
    <property type="molecule type" value="Genomic_DNA"/>
</dbReference>
<keyword evidence="10 13" id="KW-0472">Membrane</keyword>
<keyword evidence="9 12" id="KW-0503">Monooxygenase</keyword>
<comment type="similarity">
    <text evidence="2 12">Belongs to the cytochrome P450 family.</text>
</comment>
<dbReference type="Gene3D" id="1.10.630.10">
    <property type="entry name" value="Cytochrome P450"/>
    <property type="match status" value="1"/>
</dbReference>
<dbReference type="InterPro" id="IPR001128">
    <property type="entry name" value="Cyt_P450"/>
</dbReference>
<evidence type="ECO:0000256" key="12">
    <source>
        <dbReference type="RuleBase" id="RU000461"/>
    </source>
</evidence>
<dbReference type="GO" id="GO:0016020">
    <property type="term" value="C:membrane"/>
    <property type="evidence" value="ECO:0007669"/>
    <property type="project" value="UniProtKB-SubCell"/>
</dbReference>
<name>A0AAV1DK91_OLDCO</name>
<feature type="transmembrane region" description="Helical" evidence="13">
    <location>
        <begin position="6"/>
        <end position="28"/>
    </location>
</feature>
<keyword evidence="3 11" id="KW-0349">Heme</keyword>
<evidence type="ECO:0000256" key="9">
    <source>
        <dbReference type="ARBA" id="ARBA00023033"/>
    </source>
</evidence>
<evidence type="ECO:0000256" key="13">
    <source>
        <dbReference type="SAM" id="Phobius"/>
    </source>
</evidence>
<keyword evidence="6 13" id="KW-1133">Transmembrane helix</keyword>
<dbReference type="Proteomes" id="UP001161247">
    <property type="component" value="Chromosome 6"/>
</dbReference>